<dbReference type="EMBL" id="RBPJ01000166">
    <property type="protein sequence ID" value="RMN95024.1"/>
    <property type="molecule type" value="Genomic_DNA"/>
</dbReference>
<keyword evidence="6" id="KW-0769">Symport</keyword>
<evidence type="ECO:0000313" key="14">
    <source>
        <dbReference type="Proteomes" id="UP000270524"/>
    </source>
</evidence>
<evidence type="ECO:0000256" key="7">
    <source>
        <dbReference type="ARBA" id="ARBA00022989"/>
    </source>
</evidence>
<evidence type="ECO:0000256" key="1">
    <source>
        <dbReference type="ARBA" id="ARBA00004651"/>
    </source>
</evidence>
<gene>
    <name evidence="12" type="ORF">ALQ51_101588</name>
    <name evidence="11" type="ORF">ALQ53_03622</name>
</gene>
<evidence type="ECO:0000259" key="10">
    <source>
        <dbReference type="PROSITE" id="PS50850"/>
    </source>
</evidence>
<feature type="transmembrane region" description="Helical" evidence="9">
    <location>
        <begin position="346"/>
        <end position="363"/>
    </location>
</feature>
<feature type="transmembrane region" description="Helical" evidence="9">
    <location>
        <begin position="165"/>
        <end position="193"/>
    </location>
</feature>
<name>A0A3M3QAA7_PSECA</name>
<keyword evidence="7 9" id="KW-1133">Transmembrane helix</keyword>
<proteinExistence type="inferred from homology"/>
<dbReference type="PROSITE" id="PS00217">
    <property type="entry name" value="SUGAR_TRANSPORT_2"/>
    <property type="match status" value="1"/>
</dbReference>
<comment type="caution">
    <text evidence="12">The sequence shown here is derived from an EMBL/GenBank/DDBJ whole genome shotgun (WGS) entry which is preliminary data.</text>
</comment>
<feature type="transmembrane region" description="Helical" evidence="9">
    <location>
        <begin position="322"/>
        <end position="340"/>
    </location>
</feature>
<comment type="subcellular location">
    <subcellularLocation>
        <location evidence="1">Cell membrane</location>
        <topology evidence="1">Multi-pass membrane protein</topology>
    </subcellularLocation>
</comment>
<dbReference type="FunFam" id="1.20.1250.20:FF:000001">
    <property type="entry name" value="Dicarboxylate MFS transporter"/>
    <property type="match status" value="1"/>
</dbReference>
<organism evidence="12 14">
    <name type="scientific">Pseudomonas cannabina</name>
    <dbReference type="NCBI Taxonomy" id="86840"/>
    <lineage>
        <taxon>Bacteria</taxon>
        <taxon>Pseudomonadati</taxon>
        <taxon>Pseudomonadota</taxon>
        <taxon>Gammaproteobacteria</taxon>
        <taxon>Pseudomonadales</taxon>
        <taxon>Pseudomonadaceae</taxon>
        <taxon>Pseudomonas</taxon>
    </lineage>
</organism>
<evidence type="ECO:0000256" key="2">
    <source>
        <dbReference type="ARBA" id="ARBA00008240"/>
    </source>
</evidence>
<evidence type="ECO:0000313" key="11">
    <source>
        <dbReference type="EMBL" id="RMN81097.1"/>
    </source>
</evidence>
<feature type="transmembrane region" description="Helical" evidence="9">
    <location>
        <begin position="384"/>
        <end position="408"/>
    </location>
</feature>
<reference evidence="13 14" key="1">
    <citation type="submission" date="2018-08" db="EMBL/GenBank/DDBJ databases">
        <title>Recombination of ecologically and evolutionarily significant loci maintains genetic cohesion in the Pseudomonas syringae species complex.</title>
        <authorList>
            <person name="Dillon M."/>
            <person name="Thakur S."/>
            <person name="Almeida R.N.D."/>
            <person name="Weir B.S."/>
            <person name="Guttman D.S."/>
        </authorList>
    </citation>
    <scope>NUCLEOTIDE SEQUENCE [LARGE SCALE GENOMIC DNA]</scope>
    <source>
        <strain evidence="11 13">ICMP 15201</strain>
        <strain evidence="12 14">ICMP 15203</strain>
    </source>
</reference>
<sequence length="451" mass="48056">MPMNNNNVMAEPVVQTVEETEQTRKAKKATRAAVFGTFVEYYDFSVYGYVAATLAMVFFPSDNATTGLLNTFLVFGSAFLVRPLGAIAFGWLGDKVGRRFSLIASITLMGAAATLIGLLPGYAQIGVWAPILLVMLRMLQGFSAGGEIGGAASYIREWAPPKRRALYISFLPSIAQFGKGLAAAIAGLAAAYLTDPEMLAWGWRIPFLLALPLGIIGLYMRLSIEDSPEFASRKNEAAVKQGQPFAELIRDYRKPLTKVIMISMVQNIGTYIGTVFIAAYFSSILGYSKSQASTIVLVAVILAAFLIPLAGQLGSYRGGKSILRYAYVAYALLSIPSFMLMQQGSVSLAMAGLALGMIPYALCQAGTYSVMPEFFPMHIRHTGVAFGHSVGAVIGGGSGPFLATWLIGATGNQSTPAFILCASGLLGLIVISTVRRNAPAAGDDANTHQFS</sequence>
<evidence type="ECO:0000256" key="5">
    <source>
        <dbReference type="ARBA" id="ARBA00022692"/>
    </source>
</evidence>
<keyword evidence="3" id="KW-0813">Transport</keyword>
<dbReference type="Gene3D" id="1.20.1250.20">
    <property type="entry name" value="MFS general substrate transporter like domains"/>
    <property type="match status" value="2"/>
</dbReference>
<evidence type="ECO:0000313" key="13">
    <source>
        <dbReference type="Proteomes" id="UP000269335"/>
    </source>
</evidence>
<keyword evidence="5 9" id="KW-0812">Transmembrane</keyword>
<feature type="transmembrane region" description="Helical" evidence="9">
    <location>
        <begin position="71"/>
        <end position="93"/>
    </location>
</feature>
<evidence type="ECO:0000256" key="8">
    <source>
        <dbReference type="ARBA" id="ARBA00023136"/>
    </source>
</evidence>
<feature type="transmembrane region" description="Helical" evidence="9">
    <location>
        <begin position="414"/>
        <end position="434"/>
    </location>
</feature>
<dbReference type="InterPro" id="IPR005829">
    <property type="entry name" value="Sugar_transporter_CS"/>
</dbReference>
<feature type="transmembrane region" description="Helical" evidence="9">
    <location>
        <begin position="100"/>
        <end position="119"/>
    </location>
</feature>
<dbReference type="PROSITE" id="PS50850">
    <property type="entry name" value="MFS"/>
    <property type="match status" value="1"/>
</dbReference>
<dbReference type="SUPFAM" id="SSF103473">
    <property type="entry name" value="MFS general substrate transporter"/>
    <property type="match status" value="1"/>
</dbReference>
<dbReference type="InterPro" id="IPR051084">
    <property type="entry name" value="H+-coupled_symporters"/>
</dbReference>
<evidence type="ECO:0000256" key="3">
    <source>
        <dbReference type="ARBA" id="ARBA00022448"/>
    </source>
</evidence>
<dbReference type="InterPro" id="IPR020846">
    <property type="entry name" value="MFS_dom"/>
</dbReference>
<keyword evidence="8 9" id="KW-0472">Membrane</keyword>
<feature type="transmembrane region" description="Helical" evidence="9">
    <location>
        <begin position="125"/>
        <end position="144"/>
    </location>
</feature>
<feature type="transmembrane region" description="Helical" evidence="9">
    <location>
        <begin position="205"/>
        <end position="224"/>
    </location>
</feature>
<feature type="domain" description="Major facilitator superfamily (MFS) profile" evidence="10">
    <location>
        <begin position="29"/>
        <end position="439"/>
    </location>
</feature>
<dbReference type="Pfam" id="PF07690">
    <property type="entry name" value="MFS_1"/>
    <property type="match status" value="1"/>
</dbReference>
<dbReference type="EMBL" id="RBPH01000132">
    <property type="protein sequence ID" value="RMN81097.1"/>
    <property type="molecule type" value="Genomic_DNA"/>
</dbReference>
<evidence type="ECO:0000256" key="6">
    <source>
        <dbReference type="ARBA" id="ARBA00022847"/>
    </source>
</evidence>
<feature type="transmembrane region" description="Helical" evidence="9">
    <location>
        <begin position="259"/>
        <end position="280"/>
    </location>
</feature>
<comment type="similarity">
    <text evidence="2">Belongs to the major facilitator superfamily. Metabolite:H+ Symporter (MHS) family (TC 2.A.1.6) family.</text>
</comment>
<accession>A0A3M3QAA7</accession>
<dbReference type="InterPro" id="IPR036259">
    <property type="entry name" value="MFS_trans_sf"/>
</dbReference>
<dbReference type="PANTHER" id="PTHR43528:SF1">
    <property type="entry name" value="ALPHA-KETOGLUTARATE PERMEASE"/>
    <property type="match status" value="1"/>
</dbReference>
<dbReference type="GO" id="GO:0005886">
    <property type="term" value="C:plasma membrane"/>
    <property type="evidence" value="ECO:0007669"/>
    <property type="project" value="UniProtKB-SubCell"/>
</dbReference>
<feature type="transmembrane region" description="Helical" evidence="9">
    <location>
        <begin position="32"/>
        <end position="59"/>
    </location>
</feature>
<evidence type="ECO:0000313" key="12">
    <source>
        <dbReference type="EMBL" id="RMN95024.1"/>
    </source>
</evidence>
<evidence type="ECO:0000256" key="4">
    <source>
        <dbReference type="ARBA" id="ARBA00022475"/>
    </source>
</evidence>
<dbReference type="GO" id="GO:0015293">
    <property type="term" value="F:symporter activity"/>
    <property type="evidence" value="ECO:0007669"/>
    <property type="project" value="UniProtKB-KW"/>
</dbReference>
<evidence type="ECO:0000256" key="9">
    <source>
        <dbReference type="SAM" id="Phobius"/>
    </source>
</evidence>
<protein>
    <submittedName>
        <fullName evidence="11 12">Proline/betaine transporter</fullName>
    </submittedName>
</protein>
<dbReference type="Proteomes" id="UP000269335">
    <property type="component" value="Unassembled WGS sequence"/>
</dbReference>
<dbReference type="Proteomes" id="UP000270524">
    <property type="component" value="Unassembled WGS sequence"/>
</dbReference>
<dbReference type="AlphaFoldDB" id="A0A3M3QAA7"/>
<dbReference type="PANTHER" id="PTHR43528">
    <property type="entry name" value="ALPHA-KETOGLUTARATE PERMEASE"/>
    <property type="match status" value="1"/>
</dbReference>
<feature type="transmembrane region" description="Helical" evidence="9">
    <location>
        <begin position="292"/>
        <end position="310"/>
    </location>
</feature>
<dbReference type="InterPro" id="IPR011701">
    <property type="entry name" value="MFS"/>
</dbReference>
<keyword evidence="4" id="KW-1003">Cell membrane</keyword>